<dbReference type="EMBL" id="JACHHN010000002">
    <property type="protein sequence ID" value="MBB5190337.1"/>
    <property type="molecule type" value="Genomic_DNA"/>
</dbReference>
<comment type="subcellular location">
    <subcellularLocation>
        <location evidence="5">Cell inner membrane</location>
        <topology evidence="5">Multi-pass membrane protein</topology>
    </subcellularLocation>
</comment>
<dbReference type="Proteomes" id="UP000543030">
    <property type="component" value="Unassembled WGS sequence"/>
</dbReference>
<dbReference type="PANTHER" id="PTHR36917">
    <property type="entry name" value="INTRACELLULAR SEPTATION PROTEIN A-RELATED"/>
    <property type="match status" value="1"/>
</dbReference>
<evidence type="ECO:0000256" key="6">
    <source>
        <dbReference type="SAM" id="SignalP"/>
    </source>
</evidence>
<dbReference type="RefSeq" id="WP_184098302.1">
    <property type="nucleotide sequence ID" value="NZ_JACHHN010000002.1"/>
</dbReference>
<feature type="chain" id="PRO_5032876206" description="Inner membrane-spanning protein YciB" evidence="6">
    <location>
        <begin position="28"/>
        <end position="223"/>
    </location>
</feature>
<evidence type="ECO:0000256" key="2">
    <source>
        <dbReference type="ARBA" id="ARBA00022692"/>
    </source>
</evidence>
<reference evidence="7 8" key="1">
    <citation type="submission" date="2020-08" db="EMBL/GenBank/DDBJ databases">
        <title>Genomic Encyclopedia of Type Strains, Phase IV (KMG-IV): sequencing the most valuable type-strain genomes for metagenomic binning, comparative biology and taxonomic classification.</title>
        <authorList>
            <person name="Goeker M."/>
        </authorList>
    </citation>
    <scope>NUCLEOTIDE SEQUENCE [LARGE SCALE GENOMIC DNA]</scope>
    <source>
        <strain evidence="7 8">DSM 18233</strain>
    </source>
</reference>
<keyword evidence="6" id="KW-0732">Signal</keyword>
<accession>A0A840RBN4</accession>
<dbReference type="InterPro" id="IPR006008">
    <property type="entry name" value="YciB"/>
</dbReference>
<dbReference type="AlphaFoldDB" id="A0A840RBN4"/>
<feature type="transmembrane region" description="Helical" evidence="5">
    <location>
        <begin position="56"/>
        <end position="78"/>
    </location>
</feature>
<comment type="similarity">
    <text evidence="5">Belongs to the YciB family.</text>
</comment>
<dbReference type="NCBIfam" id="NF001325">
    <property type="entry name" value="PRK00259.1-3"/>
    <property type="match status" value="1"/>
</dbReference>
<name>A0A840RBN4_9NEIS</name>
<keyword evidence="1 5" id="KW-1003">Cell membrane</keyword>
<keyword evidence="4 5" id="KW-0472">Membrane</keyword>
<dbReference type="Pfam" id="PF04279">
    <property type="entry name" value="IspA"/>
    <property type="match status" value="1"/>
</dbReference>
<keyword evidence="3 5" id="KW-1133">Transmembrane helix</keyword>
<protein>
    <recommendedName>
        <fullName evidence="5">Inner membrane-spanning protein YciB</fullName>
    </recommendedName>
</protein>
<comment type="function">
    <text evidence="5">Plays a role in cell envelope biogenesis, maintenance of cell envelope integrity and membrane homeostasis.</text>
</comment>
<comment type="caution">
    <text evidence="7">The sequence shown here is derived from an EMBL/GenBank/DDBJ whole genome shotgun (WGS) entry which is preliminary data.</text>
</comment>
<evidence type="ECO:0000313" key="7">
    <source>
        <dbReference type="EMBL" id="MBB5190337.1"/>
    </source>
</evidence>
<proteinExistence type="inferred from homology"/>
<keyword evidence="2 5" id="KW-0812">Transmembrane</keyword>
<dbReference type="PANTHER" id="PTHR36917:SF1">
    <property type="entry name" value="INNER MEMBRANE-SPANNING PROTEIN YCIB"/>
    <property type="match status" value="1"/>
</dbReference>
<keyword evidence="8" id="KW-1185">Reference proteome</keyword>
<gene>
    <name evidence="5" type="primary">yciB</name>
    <name evidence="7" type="ORF">HNQ50_001059</name>
</gene>
<feature type="transmembrane region" description="Helical" evidence="5">
    <location>
        <begin position="154"/>
        <end position="177"/>
    </location>
</feature>
<organism evidence="7 8">
    <name type="scientific">Silvimonas terrae</name>
    <dbReference type="NCBI Taxonomy" id="300266"/>
    <lineage>
        <taxon>Bacteria</taxon>
        <taxon>Pseudomonadati</taxon>
        <taxon>Pseudomonadota</taxon>
        <taxon>Betaproteobacteria</taxon>
        <taxon>Neisseriales</taxon>
        <taxon>Chitinibacteraceae</taxon>
        <taxon>Silvimonas</taxon>
    </lineage>
</organism>
<feature type="signal peptide" evidence="6">
    <location>
        <begin position="1"/>
        <end position="27"/>
    </location>
</feature>
<keyword evidence="5" id="KW-0997">Cell inner membrane</keyword>
<evidence type="ECO:0000256" key="5">
    <source>
        <dbReference type="HAMAP-Rule" id="MF_00189"/>
    </source>
</evidence>
<evidence type="ECO:0000256" key="3">
    <source>
        <dbReference type="ARBA" id="ARBA00022989"/>
    </source>
</evidence>
<feature type="transmembrane region" description="Helical" evidence="5">
    <location>
        <begin position="183"/>
        <end position="206"/>
    </location>
</feature>
<sequence length="223" mass="24983">MKAFFDLFPVIFFFLAFFFSSHDPAHAASLASHVPVLSQVILAAQNSTPPKTPDQIAMLIATAVTMVASVVQLVFAWIKWRKIDKMLIVSFVLIMAMGGATLYFDNPDIIKYKPTGLYWIFAAVLLFSQWVRGQNLMKVMMGKQMSLPEPVWNGVNYAWVLFFAVMGLLNICIAQLFSYSTWVNFKLFGTLGLTVVFVVAQGVLLSKHMTDEPVQRGNPSDKD</sequence>
<feature type="transmembrane region" description="Helical" evidence="5">
    <location>
        <begin position="116"/>
        <end position="133"/>
    </location>
</feature>
<dbReference type="HAMAP" id="MF_00189">
    <property type="entry name" value="YciB"/>
    <property type="match status" value="1"/>
</dbReference>
<evidence type="ECO:0000256" key="4">
    <source>
        <dbReference type="ARBA" id="ARBA00023136"/>
    </source>
</evidence>
<evidence type="ECO:0000256" key="1">
    <source>
        <dbReference type="ARBA" id="ARBA00022475"/>
    </source>
</evidence>
<evidence type="ECO:0000313" key="8">
    <source>
        <dbReference type="Proteomes" id="UP000543030"/>
    </source>
</evidence>
<dbReference type="GO" id="GO:0005886">
    <property type="term" value="C:plasma membrane"/>
    <property type="evidence" value="ECO:0007669"/>
    <property type="project" value="UniProtKB-SubCell"/>
</dbReference>
<feature type="transmembrane region" description="Helical" evidence="5">
    <location>
        <begin position="85"/>
        <end position="104"/>
    </location>
</feature>